<protein>
    <submittedName>
        <fullName evidence="2">Uncharacterized protein</fullName>
    </submittedName>
</protein>
<evidence type="ECO:0000313" key="3">
    <source>
        <dbReference type="Proteomes" id="UP000314294"/>
    </source>
</evidence>
<dbReference type="Proteomes" id="UP000314294">
    <property type="component" value="Unassembled WGS sequence"/>
</dbReference>
<feature type="region of interest" description="Disordered" evidence="1">
    <location>
        <begin position="1"/>
        <end position="42"/>
    </location>
</feature>
<keyword evidence="3" id="KW-1185">Reference proteome</keyword>
<name>A0A4Z2HQL7_9TELE</name>
<sequence>MHPASNTPGPHLSSPAKPPRGGEAPLCGQRQTPGPSDERCSRTPAALIPARGAAAAAAGPVVVYLFVDADGEDIPVPQRLLAQHQPVVELLDWLVAPGGSVRVGQADQLSAPRMQLRRHLQWAANIHDSRGVLRQLLTLWQLGHSSSASTSQGTLRLSQLPLRTQPSMIPPRASRSSPERTITVSLDCMPTTILLEPSTSRITKGSWLLTSSWPGLPLRSLLGPSWSACSTLP</sequence>
<organism evidence="2 3">
    <name type="scientific">Liparis tanakae</name>
    <name type="common">Tanaka's snailfish</name>
    <dbReference type="NCBI Taxonomy" id="230148"/>
    <lineage>
        <taxon>Eukaryota</taxon>
        <taxon>Metazoa</taxon>
        <taxon>Chordata</taxon>
        <taxon>Craniata</taxon>
        <taxon>Vertebrata</taxon>
        <taxon>Euteleostomi</taxon>
        <taxon>Actinopterygii</taxon>
        <taxon>Neopterygii</taxon>
        <taxon>Teleostei</taxon>
        <taxon>Neoteleostei</taxon>
        <taxon>Acanthomorphata</taxon>
        <taxon>Eupercaria</taxon>
        <taxon>Perciformes</taxon>
        <taxon>Cottioidei</taxon>
        <taxon>Cottales</taxon>
        <taxon>Liparidae</taxon>
        <taxon>Liparis</taxon>
    </lineage>
</organism>
<evidence type="ECO:0000256" key="1">
    <source>
        <dbReference type="SAM" id="MobiDB-lite"/>
    </source>
</evidence>
<dbReference type="EMBL" id="SRLO01000197">
    <property type="protein sequence ID" value="TNN67930.1"/>
    <property type="molecule type" value="Genomic_DNA"/>
</dbReference>
<comment type="caution">
    <text evidence="2">The sequence shown here is derived from an EMBL/GenBank/DDBJ whole genome shotgun (WGS) entry which is preliminary data.</text>
</comment>
<accession>A0A4Z2HQL7</accession>
<dbReference type="AlphaFoldDB" id="A0A4Z2HQL7"/>
<gene>
    <name evidence="2" type="ORF">EYF80_021899</name>
</gene>
<reference evidence="2 3" key="1">
    <citation type="submission" date="2019-03" db="EMBL/GenBank/DDBJ databases">
        <title>First draft genome of Liparis tanakae, snailfish: a comprehensive survey of snailfish specific genes.</title>
        <authorList>
            <person name="Kim W."/>
            <person name="Song I."/>
            <person name="Jeong J.-H."/>
            <person name="Kim D."/>
            <person name="Kim S."/>
            <person name="Ryu S."/>
            <person name="Song J.Y."/>
            <person name="Lee S.K."/>
        </authorList>
    </citation>
    <scope>NUCLEOTIDE SEQUENCE [LARGE SCALE GENOMIC DNA]</scope>
    <source>
        <tissue evidence="2">Muscle</tissue>
    </source>
</reference>
<evidence type="ECO:0000313" key="2">
    <source>
        <dbReference type="EMBL" id="TNN67930.1"/>
    </source>
</evidence>
<proteinExistence type="predicted"/>